<evidence type="ECO:0000313" key="5">
    <source>
        <dbReference type="Proteomes" id="UP000184550"/>
    </source>
</evidence>
<dbReference type="InterPro" id="IPR013762">
    <property type="entry name" value="Integrase-like_cat_sf"/>
</dbReference>
<evidence type="ECO:0000256" key="2">
    <source>
        <dbReference type="ARBA" id="ARBA00022908"/>
    </source>
</evidence>
<keyword evidence="2" id="KW-0229">DNA integration</keyword>
<gene>
    <name evidence="4" type="ORF">PL8927_70038</name>
</gene>
<dbReference type="GO" id="GO:0015074">
    <property type="term" value="P:DNA integration"/>
    <property type="evidence" value="ECO:0007669"/>
    <property type="project" value="UniProtKB-KW"/>
</dbReference>
<dbReference type="GO" id="GO:0003677">
    <property type="term" value="F:DNA binding"/>
    <property type="evidence" value="ECO:0007669"/>
    <property type="project" value="InterPro"/>
</dbReference>
<evidence type="ECO:0000313" key="4">
    <source>
        <dbReference type="EMBL" id="VXD20842.1"/>
    </source>
</evidence>
<comment type="similarity">
    <text evidence="1">Belongs to the 'phage' integrase family.</text>
</comment>
<dbReference type="EMBL" id="CZCU02000146">
    <property type="protein sequence ID" value="VXD20842.1"/>
    <property type="molecule type" value="Genomic_DNA"/>
</dbReference>
<proteinExistence type="inferred from homology"/>
<dbReference type="AlphaFoldDB" id="A0A7Z9BTL1"/>
<dbReference type="SUPFAM" id="SSF56349">
    <property type="entry name" value="DNA breaking-rejoining enzymes"/>
    <property type="match status" value="1"/>
</dbReference>
<dbReference type="Proteomes" id="UP000184550">
    <property type="component" value="Unassembled WGS sequence"/>
</dbReference>
<protein>
    <submittedName>
        <fullName evidence="4">Integrase family protein</fullName>
    </submittedName>
</protein>
<keyword evidence="3" id="KW-0233">DNA recombination</keyword>
<accession>A0A7Z9BTL1</accession>
<dbReference type="PANTHER" id="PTHR30629:SF2">
    <property type="entry name" value="PROPHAGE INTEGRASE INTS-RELATED"/>
    <property type="match status" value="1"/>
</dbReference>
<dbReference type="RefSeq" id="WP_083616976.1">
    <property type="nucleotide sequence ID" value="NZ_LR734826.1"/>
</dbReference>
<sequence>MQENPQRRKGQVGITSDRGRLKLSLPRSLYNGQQRYIHLRCPDSLEFRVKAANVVKQIEIDIANGIFDFSFERYLKMINAQQPQLTIIQSIKKPELSLQQCWDLYFDYKKPSWKKGEDGTKSTMDYMEKLGDYIHNCSVTEFDALAVRQWFLDNTTESMTKRCLTHINAAVKFAIKHKRISLTSSPFEGMPQELTHHYETESAPMALSLEEKQKIFEAFQNHRGNWNGRGYTGYSYSYYYPFVKGLFLIGRRPEEICQYRWSMVKSGLLHIPGRITKTGRDGKFPLYSELEELLNSIKPENPDPNAWVFPSPKGLKISYGNFSNKAWNKVVDPLFPDRNLTPRCGRDTFITEQIILHNRSESVVAKWCDTSSDEIRRRYLGDAAIYDLRPGSFSD</sequence>
<reference evidence="4" key="1">
    <citation type="submission" date="2019-10" db="EMBL/GenBank/DDBJ databases">
        <authorList>
            <consortium name="Genoscope - CEA"/>
            <person name="William W."/>
        </authorList>
    </citation>
    <scope>NUCLEOTIDE SEQUENCE [LARGE SCALE GENOMIC DNA]</scope>
    <source>
        <strain evidence="4">BBR_PRJEB10992</strain>
    </source>
</reference>
<evidence type="ECO:0000256" key="3">
    <source>
        <dbReference type="ARBA" id="ARBA00023172"/>
    </source>
</evidence>
<keyword evidence="5" id="KW-1185">Reference proteome</keyword>
<comment type="caution">
    <text evidence="4">The sequence shown here is derived from an EMBL/GenBank/DDBJ whole genome shotgun (WGS) entry which is preliminary data.</text>
</comment>
<dbReference type="Gene3D" id="1.10.443.10">
    <property type="entry name" value="Intergrase catalytic core"/>
    <property type="match status" value="1"/>
</dbReference>
<name>A0A7Z9BTL1_9CYAN</name>
<dbReference type="InterPro" id="IPR011010">
    <property type="entry name" value="DNA_brk_join_enz"/>
</dbReference>
<evidence type="ECO:0000256" key="1">
    <source>
        <dbReference type="ARBA" id="ARBA00008857"/>
    </source>
</evidence>
<dbReference type="OrthoDB" id="530235at2"/>
<dbReference type="GO" id="GO:0006310">
    <property type="term" value="P:DNA recombination"/>
    <property type="evidence" value="ECO:0007669"/>
    <property type="project" value="UniProtKB-KW"/>
</dbReference>
<organism evidence="4 5">
    <name type="scientific">Planktothrix serta PCC 8927</name>
    <dbReference type="NCBI Taxonomy" id="671068"/>
    <lineage>
        <taxon>Bacteria</taxon>
        <taxon>Bacillati</taxon>
        <taxon>Cyanobacteriota</taxon>
        <taxon>Cyanophyceae</taxon>
        <taxon>Oscillatoriophycideae</taxon>
        <taxon>Oscillatoriales</taxon>
        <taxon>Microcoleaceae</taxon>
        <taxon>Planktothrix</taxon>
    </lineage>
</organism>
<dbReference type="InterPro" id="IPR050808">
    <property type="entry name" value="Phage_Integrase"/>
</dbReference>
<dbReference type="PANTHER" id="PTHR30629">
    <property type="entry name" value="PROPHAGE INTEGRASE"/>
    <property type="match status" value="1"/>
</dbReference>